<dbReference type="HOGENOM" id="CLU_3075611_0_0_4"/>
<reference evidence="1" key="2">
    <citation type="submission" date="2009-09" db="EMBL/GenBank/DDBJ databases">
        <title>Complete sequence of chromosome of Candidatus Accumulibacter phosphatis clade IIA str. UW-1.</title>
        <authorList>
            <consortium name="US DOE Joint Genome Institute"/>
            <person name="Martin H.G."/>
            <person name="Ivanova N."/>
            <person name="Kunin V."/>
            <person name="Warnecke F."/>
            <person name="Barry K."/>
            <person name="He S."/>
            <person name="Salamov A."/>
            <person name="Szeto E."/>
            <person name="Dalin E."/>
            <person name="Pangilinan J.L."/>
            <person name="Lapidus A."/>
            <person name="Lowry S."/>
            <person name="Kyrpides N.C."/>
            <person name="McMahon K.D."/>
            <person name="Hugenholtz P."/>
        </authorList>
    </citation>
    <scope>NUCLEOTIDE SEQUENCE [LARGE SCALE GENOMIC DNA]</scope>
    <source>
        <strain evidence="1">UW-1</strain>
    </source>
</reference>
<accession>C7RTS9</accession>
<dbReference type="KEGG" id="app:CAP2UW1_1591"/>
<gene>
    <name evidence="1" type="ordered locus">CAP2UW1_1591</name>
</gene>
<organism evidence="1">
    <name type="scientific">Accumulibacter regalis</name>
    <dbReference type="NCBI Taxonomy" id="522306"/>
    <lineage>
        <taxon>Bacteria</taxon>
        <taxon>Pseudomonadati</taxon>
        <taxon>Pseudomonadota</taxon>
        <taxon>Betaproteobacteria</taxon>
        <taxon>Candidatus Accumulibacter</taxon>
    </lineage>
</organism>
<dbReference type="EMBL" id="CP001715">
    <property type="protein sequence ID" value="ACV34905.1"/>
    <property type="molecule type" value="Genomic_DNA"/>
</dbReference>
<sequence>MVKRGLAAETEAWLEDTAWGRGLVVEPAFASPFSVAMAASRTKPVLSPTDSA</sequence>
<name>C7RTS9_ACCRE</name>
<dbReference type="AlphaFoldDB" id="C7RTS9"/>
<evidence type="ECO:0000313" key="1">
    <source>
        <dbReference type="EMBL" id="ACV34905.1"/>
    </source>
</evidence>
<reference evidence="1" key="1">
    <citation type="submission" date="2009-08" db="EMBL/GenBank/DDBJ databases">
        <authorList>
            <consortium name="US DOE Joint Genome Institute"/>
            <person name="Lucas S."/>
            <person name="Copeland A."/>
            <person name="Lapidus A."/>
            <person name="Glavina del Rio T."/>
            <person name="Dalin E."/>
            <person name="Tice H."/>
            <person name="Bruce D."/>
            <person name="Barry K."/>
            <person name="Pitluck S."/>
            <person name="Lowry S."/>
            <person name="Larimer F."/>
            <person name="Land M."/>
            <person name="Hauser L."/>
            <person name="Kyrpides N."/>
            <person name="Ivanova N."/>
            <person name="McMahon K.D."/>
            <person name="Hugenholtz P."/>
        </authorList>
    </citation>
    <scope>NUCLEOTIDE SEQUENCE</scope>
    <source>
        <strain evidence="1">UW-1</strain>
    </source>
</reference>
<proteinExistence type="predicted"/>
<protein>
    <submittedName>
        <fullName evidence="1">Uncharacterized protein</fullName>
    </submittedName>
</protein>